<dbReference type="RefSeq" id="WP_154651573.1">
    <property type="nucleotide sequence ID" value="NZ_JBHUNE010000001.1"/>
</dbReference>
<dbReference type="Proteomes" id="UP001597492">
    <property type="component" value="Unassembled WGS sequence"/>
</dbReference>
<protein>
    <submittedName>
        <fullName evidence="2">Uncharacterized protein</fullName>
    </submittedName>
</protein>
<accession>A0ABW5UWV4</accession>
<keyword evidence="1" id="KW-0472">Membrane</keyword>
<keyword evidence="1" id="KW-0812">Transmembrane</keyword>
<evidence type="ECO:0000256" key="1">
    <source>
        <dbReference type="SAM" id="Phobius"/>
    </source>
</evidence>
<evidence type="ECO:0000313" key="3">
    <source>
        <dbReference type="Proteomes" id="UP001597492"/>
    </source>
</evidence>
<reference evidence="3" key="1">
    <citation type="journal article" date="2019" name="Int. J. Syst. Evol. Microbiol.">
        <title>The Global Catalogue of Microorganisms (GCM) 10K type strain sequencing project: providing services to taxonomists for standard genome sequencing and annotation.</title>
        <authorList>
            <consortium name="The Broad Institute Genomics Platform"/>
            <consortium name="The Broad Institute Genome Sequencing Center for Infectious Disease"/>
            <person name="Wu L."/>
            <person name="Ma J."/>
        </authorList>
    </citation>
    <scope>NUCLEOTIDE SEQUENCE [LARGE SCALE GENOMIC DNA]</scope>
    <source>
        <strain evidence="3">TISTR 1514</strain>
    </source>
</reference>
<name>A0ABW5UWV4_9MICO</name>
<comment type="caution">
    <text evidence="2">The sequence shown here is derived from an EMBL/GenBank/DDBJ whole genome shotgun (WGS) entry which is preliminary data.</text>
</comment>
<keyword evidence="1" id="KW-1133">Transmembrane helix</keyword>
<keyword evidence="3" id="KW-1185">Reference proteome</keyword>
<sequence>MGKMFTSGLLAGVIAATIWMGAALWAGVETETVGMWALVFFVGATLLVTVIGGLIANSVRAAKSPR</sequence>
<proteinExistence type="predicted"/>
<evidence type="ECO:0000313" key="2">
    <source>
        <dbReference type="EMBL" id="MFD2756865.1"/>
    </source>
</evidence>
<organism evidence="2 3">
    <name type="scientific">Gulosibacter faecalis</name>
    <dbReference type="NCBI Taxonomy" id="272240"/>
    <lineage>
        <taxon>Bacteria</taxon>
        <taxon>Bacillati</taxon>
        <taxon>Actinomycetota</taxon>
        <taxon>Actinomycetes</taxon>
        <taxon>Micrococcales</taxon>
        <taxon>Microbacteriaceae</taxon>
        <taxon>Gulosibacter</taxon>
    </lineage>
</organism>
<feature type="transmembrane region" description="Helical" evidence="1">
    <location>
        <begin position="36"/>
        <end position="56"/>
    </location>
</feature>
<gene>
    <name evidence="2" type="ORF">ACFSW7_00545</name>
</gene>
<dbReference type="EMBL" id="JBHUNE010000001">
    <property type="protein sequence ID" value="MFD2756865.1"/>
    <property type="molecule type" value="Genomic_DNA"/>
</dbReference>